<name>A0ABW2PNV3_9BACL</name>
<proteinExistence type="predicted"/>
<comment type="caution">
    <text evidence="1">The sequence shown here is derived from an EMBL/GenBank/DDBJ whole genome shotgun (WGS) entry which is preliminary data.</text>
</comment>
<evidence type="ECO:0000313" key="1">
    <source>
        <dbReference type="EMBL" id="MFC7389243.1"/>
    </source>
</evidence>
<organism evidence="1 2">
    <name type="scientific">Exiguobacterium aestuarii</name>
    <dbReference type="NCBI Taxonomy" id="273527"/>
    <lineage>
        <taxon>Bacteria</taxon>
        <taxon>Bacillati</taxon>
        <taxon>Bacillota</taxon>
        <taxon>Bacilli</taxon>
        <taxon>Bacillales</taxon>
        <taxon>Bacillales Family XII. Incertae Sedis</taxon>
        <taxon>Exiguobacterium</taxon>
    </lineage>
</organism>
<keyword evidence="2" id="KW-1185">Reference proteome</keyword>
<gene>
    <name evidence="1" type="ORF">ACFQO8_03740</name>
</gene>
<dbReference type="RefSeq" id="WP_214787067.1">
    <property type="nucleotide sequence ID" value="NZ_JANIEL010000051.1"/>
</dbReference>
<sequence>MTSEVTSPKEAIRIDIVQKQYKNGMQLDELARLYEVDKSVLRPVVDGIVQKSRKVEDRRVGVGKKGQLKHLKKLEGYSREQLREIVETHHMLTPIAAQLGVSKDAAKIVLKKHRLDHLILTRRELRDKRYRHVIMLDKQGLNCQQIMQRLGMAHDTYMKALQWGKREQGEA</sequence>
<dbReference type="Proteomes" id="UP001596439">
    <property type="component" value="Unassembled WGS sequence"/>
</dbReference>
<evidence type="ECO:0000313" key="2">
    <source>
        <dbReference type="Proteomes" id="UP001596439"/>
    </source>
</evidence>
<dbReference type="EMBL" id="JBHTCE010000001">
    <property type="protein sequence ID" value="MFC7389243.1"/>
    <property type="molecule type" value="Genomic_DNA"/>
</dbReference>
<protein>
    <submittedName>
        <fullName evidence="1">Uncharacterized protein</fullName>
    </submittedName>
</protein>
<accession>A0ABW2PNV3</accession>
<reference evidence="2" key="1">
    <citation type="journal article" date="2019" name="Int. J. Syst. Evol. Microbiol.">
        <title>The Global Catalogue of Microorganisms (GCM) 10K type strain sequencing project: providing services to taxonomists for standard genome sequencing and annotation.</title>
        <authorList>
            <consortium name="The Broad Institute Genomics Platform"/>
            <consortium name="The Broad Institute Genome Sequencing Center for Infectious Disease"/>
            <person name="Wu L."/>
            <person name="Ma J."/>
        </authorList>
    </citation>
    <scope>NUCLEOTIDE SEQUENCE [LARGE SCALE GENOMIC DNA]</scope>
    <source>
        <strain evidence="2">CCUG 55590</strain>
    </source>
</reference>